<evidence type="ECO:0000313" key="5">
    <source>
        <dbReference type="EMBL" id="TCP95522.1"/>
    </source>
</evidence>
<dbReference type="Proteomes" id="UP000295763">
    <property type="component" value="Unassembled WGS sequence"/>
</dbReference>
<comment type="caution">
    <text evidence="5">The sequence shown here is derived from an EMBL/GenBank/DDBJ whole genome shotgun (WGS) entry which is preliminary data.</text>
</comment>
<proteinExistence type="inferred from homology"/>
<organism evidence="5 6">
    <name type="scientific">Cricetibacter osteomyelitidis</name>
    <dbReference type="NCBI Taxonomy" id="1521931"/>
    <lineage>
        <taxon>Bacteria</taxon>
        <taxon>Pseudomonadati</taxon>
        <taxon>Pseudomonadota</taxon>
        <taxon>Gammaproteobacteria</taxon>
        <taxon>Pasteurellales</taxon>
        <taxon>Pasteurellaceae</taxon>
        <taxon>Cricetibacter</taxon>
    </lineage>
</organism>
<evidence type="ECO:0000256" key="3">
    <source>
        <dbReference type="ARBA" id="ARBA00022679"/>
    </source>
</evidence>
<evidence type="ECO:0000313" key="6">
    <source>
        <dbReference type="Proteomes" id="UP000295763"/>
    </source>
</evidence>
<evidence type="ECO:0000256" key="1">
    <source>
        <dbReference type="ARBA" id="ARBA00006739"/>
    </source>
</evidence>
<dbReference type="PANTHER" id="PTHR43179:SF12">
    <property type="entry name" value="GALACTOFURANOSYLTRANSFERASE GLFT2"/>
    <property type="match status" value="1"/>
</dbReference>
<dbReference type="InterPro" id="IPR001173">
    <property type="entry name" value="Glyco_trans_2-like"/>
</dbReference>
<dbReference type="GO" id="GO:0016757">
    <property type="term" value="F:glycosyltransferase activity"/>
    <property type="evidence" value="ECO:0007669"/>
    <property type="project" value="UniProtKB-KW"/>
</dbReference>
<dbReference type="InterPro" id="IPR029044">
    <property type="entry name" value="Nucleotide-diphossugar_trans"/>
</dbReference>
<accession>A0A4R2TKX8</accession>
<keyword evidence="2" id="KW-0328">Glycosyltransferase</keyword>
<gene>
    <name evidence="5" type="ORF">EDC44_10823</name>
</gene>
<dbReference type="SUPFAM" id="SSF53448">
    <property type="entry name" value="Nucleotide-diphospho-sugar transferases"/>
    <property type="match status" value="1"/>
</dbReference>
<keyword evidence="6" id="KW-1185">Reference proteome</keyword>
<reference evidence="5 6" key="1">
    <citation type="submission" date="2019-03" db="EMBL/GenBank/DDBJ databases">
        <title>Genomic Encyclopedia of Type Strains, Phase IV (KMG-IV): sequencing the most valuable type-strain genomes for metagenomic binning, comparative biology and taxonomic classification.</title>
        <authorList>
            <person name="Goeker M."/>
        </authorList>
    </citation>
    <scope>NUCLEOTIDE SEQUENCE [LARGE SCALE GENOMIC DNA]</scope>
    <source>
        <strain evidence="5 6">DSM 28404</strain>
    </source>
</reference>
<evidence type="ECO:0000256" key="2">
    <source>
        <dbReference type="ARBA" id="ARBA00022676"/>
    </source>
</evidence>
<dbReference type="PANTHER" id="PTHR43179">
    <property type="entry name" value="RHAMNOSYLTRANSFERASE WBBL"/>
    <property type="match status" value="1"/>
</dbReference>
<dbReference type="Pfam" id="PF00535">
    <property type="entry name" value="Glycos_transf_2"/>
    <property type="match status" value="1"/>
</dbReference>
<feature type="domain" description="Glycosyltransferase 2-like" evidence="4">
    <location>
        <begin position="7"/>
        <end position="172"/>
    </location>
</feature>
<evidence type="ECO:0000259" key="4">
    <source>
        <dbReference type="Pfam" id="PF00535"/>
    </source>
</evidence>
<sequence length="299" mass="35017">MKFMKISILIITYGRVKELLETLDSIVKYTGQDNVELLVLDNNPNNQLEKSILDITSKNIKLLTSYFHDGKNYGVALGRNYLIEKAQGDILVTLDDDVEIDNITALLERIISEFTLSNDIGALAFNIKNFYTRKSLRHEIPHGNKKLDFTRDMDTYYFIGAGHAIKKEVYQKSGLYPDDLGIYGGEERDLSFRILEMGYRIRYISELVIFHKVSPDGRLPREEEDYYRYRNQLIVLNRYMPFVYRWTSNIIWSLFYFIKKKGRISAVFKTLKLVIMKEKNTISDDTLKNIKKLNGRILF</sequence>
<keyword evidence="3 5" id="KW-0808">Transferase</keyword>
<dbReference type="AlphaFoldDB" id="A0A4R2TKX8"/>
<comment type="similarity">
    <text evidence="1">Belongs to the glycosyltransferase 2 family.</text>
</comment>
<dbReference type="EMBL" id="SLYB01000008">
    <property type="protein sequence ID" value="TCP95522.1"/>
    <property type="molecule type" value="Genomic_DNA"/>
</dbReference>
<name>A0A4R2TKX8_9PAST</name>
<dbReference type="Gene3D" id="3.90.550.10">
    <property type="entry name" value="Spore Coat Polysaccharide Biosynthesis Protein SpsA, Chain A"/>
    <property type="match status" value="1"/>
</dbReference>
<protein>
    <submittedName>
        <fullName evidence="5">GT2 family glycosyltransferase</fullName>
    </submittedName>
</protein>